<sequence>MCTLTQLRIIWTNACLYYILGNGYPFPNVPLDSFSVQKLERHVCHSAKLARKWLCGDWTPTRTWSTSATANMSVTDIRFVPGSHGTLLFTLSKSIWSAITLWQLEPVISRTPDEDCAFRKRCEWSPRGAIFNGFALNSNPTSKVKLAVSSLNNGNHTIELLSLKAQENMGEWSLLPVQSIPATFKPIALEGDLLAISDDTRETIILNWNTGAYATLEHVQSDQGITQQDKCIQIVFTPQGILVVRAHSIHLFPFPILKAQEDQPLRYSPTARHSFGWVDSISIQVDYRHIELSSFQCNSNKPPPLSILVRAETDDPWASDTLSIELYTLQPNPNYTSSDPSETVTDGSVVATTNGKPMTSSPQESIPYIFPPVRTSKVISRRGSLRCADVILGRLGTALWIQPKDRSAAGLYWTTDDAPLVGPQSVVRSDHKYESLVASVFPGSLFSDDDNEPDVGVDRDHPLEPESKVIYWNERHSWSCMDYDEDVGRIVLGSGFGSITVLDL</sequence>
<gene>
    <name evidence="2" type="ORF">D9756_009960</name>
</gene>
<dbReference type="EMBL" id="JAACJO010000026">
    <property type="protein sequence ID" value="KAF5347273.1"/>
    <property type="molecule type" value="Genomic_DNA"/>
</dbReference>
<evidence type="ECO:0000313" key="3">
    <source>
        <dbReference type="Proteomes" id="UP000559027"/>
    </source>
</evidence>
<name>A0A8H5CUG0_9AGAR</name>
<keyword evidence="3" id="KW-1185">Reference proteome</keyword>
<comment type="caution">
    <text evidence="2">The sequence shown here is derived from an EMBL/GenBank/DDBJ whole genome shotgun (WGS) entry which is preliminary data.</text>
</comment>
<protein>
    <submittedName>
        <fullName evidence="2">Uncharacterized protein</fullName>
    </submittedName>
</protein>
<feature type="region of interest" description="Disordered" evidence="1">
    <location>
        <begin position="335"/>
        <end position="363"/>
    </location>
</feature>
<evidence type="ECO:0000256" key="1">
    <source>
        <dbReference type="SAM" id="MobiDB-lite"/>
    </source>
</evidence>
<proteinExistence type="predicted"/>
<organism evidence="2 3">
    <name type="scientific">Leucocoprinus leucothites</name>
    <dbReference type="NCBI Taxonomy" id="201217"/>
    <lineage>
        <taxon>Eukaryota</taxon>
        <taxon>Fungi</taxon>
        <taxon>Dikarya</taxon>
        <taxon>Basidiomycota</taxon>
        <taxon>Agaricomycotina</taxon>
        <taxon>Agaricomycetes</taxon>
        <taxon>Agaricomycetidae</taxon>
        <taxon>Agaricales</taxon>
        <taxon>Agaricineae</taxon>
        <taxon>Agaricaceae</taxon>
        <taxon>Leucocoprinus</taxon>
    </lineage>
</organism>
<reference evidence="2 3" key="1">
    <citation type="journal article" date="2020" name="ISME J.">
        <title>Uncovering the hidden diversity of litter-decomposition mechanisms in mushroom-forming fungi.</title>
        <authorList>
            <person name="Floudas D."/>
            <person name="Bentzer J."/>
            <person name="Ahren D."/>
            <person name="Johansson T."/>
            <person name="Persson P."/>
            <person name="Tunlid A."/>
        </authorList>
    </citation>
    <scope>NUCLEOTIDE SEQUENCE [LARGE SCALE GENOMIC DNA]</scope>
    <source>
        <strain evidence="2 3">CBS 146.42</strain>
    </source>
</reference>
<dbReference type="OrthoDB" id="3034442at2759"/>
<evidence type="ECO:0000313" key="2">
    <source>
        <dbReference type="EMBL" id="KAF5347273.1"/>
    </source>
</evidence>
<dbReference type="Proteomes" id="UP000559027">
    <property type="component" value="Unassembled WGS sequence"/>
</dbReference>
<accession>A0A8H5CUG0</accession>
<dbReference type="AlphaFoldDB" id="A0A8H5CUG0"/>